<dbReference type="SMART" id="SM00345">
    <property type="entry name" value="HTH_GNTR"/>
    <property type="match status" value="1"/>
</dbReference>
<accession>A0A941EZL1</accession>
<organism evidence="5 6">
    <name type="scientific">Actinospica durhamensis</name>
    <dbReference type="NCBI Taxonomy" id="1508375"/>
    <lineage>
        <taxon>Bacteria</taxon>
        <taxon>Bacillati</taxon>
        <taxon>Actinomycetota</taxon>
        <taxon>Actinomycetes</taxon>
        <taxon>Catenulisporales</taxon>
        <taxon>Actinospicaceae</taxon>
        <taxon>Actinospica</taxon>
    </lineage>
</organism>
<dbReference type="EMBL" id="JAGSOG010000492">
    <property type="protein sequence ID" value="MBR7839568.1"/>
    <property type="molecule type" value="Genomic_DNA"/>
</dbReference>
<dbReference type="Pfam" id="PF07702">
    <property type="entry name" value="UTRA"/>
    <property type="match status" value="1"/>
</dbReference>
<dbReference type="CDD" id="cd07377">
    <property type="entry name" value="WHTH_GntR"/>
    <property type="match status" value="1"/>
</dbReference>
<keyword evidence="1" id="KW-0805">Transcription regulation</keyword>
<evidence type="ECO:0000259" key="4">
    <source>
        <dbReference type="PROSITE" id="PS50949"/>
    </source>
</evidence>
<dbReference type="InterPro" id="IPR050679">
    <property type="entry name" value="Bact_HTH_transcr_reg"/>
</dbReference>
<dbReference type="GO" id="GO:0003677">
    <property type="term" value="F:DNA binding"/>
    <property type="evidence" value="ECO:0007669"/>
    <property type="project" value="UniProtKB-KW"/>
</dbReference>
<feature type="domain" description="HTH gntR-type" evidence="4">
    <location>
        <begin position="7"/>
        <end position="75"/>
    </location>
</feature>
<gene>
    <name evidence="5" type="ORF">KDL01_40320</name>
</gene>
<evidence type="ECO:0000313" key="6">
    <source>
        <dbReference type="Proteomes" id="UP000675781"/>
    </source>
</evidence>
<name>A0A941EZL1_9ACTN</name>
<dbReference type="InterPro" id="IPR011663">
    <property type="entry name" value="UTRA"/>
</dbReference>
<dbReference type="GO" id="GO:0003700">
    <property type="term" value="F:DNA-binding transcription factor activity"/>
    <property type="evidence" value="ECO:0007669"/>
    <property type="project" value="InterPro"/>
</dbReference>
<evidence type="ECO:0000256" key="3">
    <source>
        <dbReference type="ARBA" id="ARBA00023163"/>
    </source>
</evidence>
<dbReference type="Pfam" id="PF00392">
    <property type="entry name" value="GntR"/>
    <property type="match status" value="1"/>
</dbReference>
<dbReference type="Gene3D" id="3.40.1410.10">
    <property type="entry name" value="Chorismate lyase-like"/>
    <property type="match status" value="1"/>
</dbReference>
<dbReference type="RefSeq" id="WP_212533996.1">
    <property type="nucleotide sequence ID" value="NZ_JAGSOG010000492.1"/>
</dbReference>
<dbReference type="PANTHER" id="PTHR44846">
    <property type="entry name" value="MANNOSYL-D-GLYCERATE TRANSPORT/METABOLISM SYSTEM REPRESSOR MNGR-RELATED"/>
    <property type="match status" value="1"/>
</dbReference>
<dbReference type="SMART" id="SM00866">
    <property type="entry name" value="UTRA"/>
    <property type="match status" value="1"/>
</dbReference>
<keyword evidence="3" id="KW-0804">Transcription</keyword>
<sequence length="250" mass="27790">MRAIPDTPAYQRIADELRRQILDGELAPGEQLPSLAELAQRFQVSDRTAYEATRVLMREGLIHSRPGAPTLVRERPASIRMTRSWYRESPKGSPWHADMAAQGRTGTWSAHSERVPAPPAIAERLHINPGDRTMRTEYVFLADGEPTYLSTSWEPLALTHGTDIMLPEQGPHAGKGVADRMALIGHQPDMAVEDLVPRTLTSPEATSLGLRAGIPVIVIERTYWQGELPLETADIVIPPPYRPRYEIPIG</sequence>
<evidence type="ECO:0000313" key="5">
    <source>
        <dbReference type="EMBL" id="MBR7839568.1"/>
    </source>
</evidence>
<keyword evidence="2" id="KW-0238">DNA-binding</keyword>
<dbReference type="InterPro" id="IPR028978">
    <property type="entry name" value="Chorismate_lyase_/UTRA_dom_sf"/>
</dbReference>
<reference evidence="5" key="1">
    <citation type="submission" date="2021-04" db="EMBL/GenBank/DDBJ databases">
        <title>Genome based classification of Actinospica acidithermotolerans sp. nov., an actinobacterium isolated from an Indonesian hot spring.</title>
        <authorList>
            <person name="Kusuma A.B."/>
            <person name="Putra K.E."/>
            <person name="Nafisah S."/>
            <person name="Loh J."/>
            <person name="Nouioui I."/>
            <person name="Goodfellow M."/>
        </authorList>
    </citation>
    <scope>NUCLEOTIDE SEQUENCE</scope>
    <source>
        <strain evidence="5">CSCA 57</strain>
    </source>
</reference>
<dbReference type="Proteomes" id="UP000675781">
    <property type="component" value="Unassembled WGS sequence"/>
</dbReference>
<dbReference type="SUPFAM" id="SSF46785">
    <property type="entry name" value="Winged helix' DNA-binding domain"/>
    <property type="match status" value="1"/>
</dbReference>
<dbReference type="PROSITE" id="PS50949">
    <property type="entry name" value="HTH_GNTR"/>
    <property type="match status" value="1"/>
</dbReference>
<dbReference type="InterPro" id="IPR000524">
    <property type="entry name" value="Tscrpt_reg_HTH_GntR"/>
</dbReference>
<keyword evidence="6" id="KW-1185">Reference proteome</keyword>
<protein>
    <submittedName>
        <fullName evidence="5">GntR family transcriptional regulator</fullName>
    </submittedName>
</protein>
<dbReference type="InterPro" id="IPR036388">
    <property type="entry name" value="WH-like_DNA-bd_sf"/>
</dbReference>
<evidence type="ECO:0000256" key="2">
    <source>
        <dbReference type="ARBA" id="ARBA00023125"/>
    </source>
</evidence>
<comment type="caution">
    <text evidence="5">The sequence shown here is derived from an EMBL/GenBank/DDBJ whole genome shotgun (WGS) entry which is preliminary data.</text>
</comment>
<dbReference type="InterPro" id="IPR036390">
    <property type="entry name" value="WH_DNA-bd_sf"/>
</dbReference>
<dbReference type="Gene3D" id="1.10.10.10">
    <property type="entry name" value="Winged helix-like DNA-binding domain superfamily/Winged helix DNA-binding domain"/>
    <property type="match status" value="1"/>
</dbReference>
<dbReference type="SUPFAM" id="SSF64288">
    <property type="entry name" value="Chorismate lyase-like"/>
    <property type="match status" value="1"/>
</dbReference>
<dbReference type="AlphaFoldDB" id="A0A941EZL1"/>
<dbReference type="GO" id="GO:0045892">
    <property type="term" value="P:negative regulation of DNA-templated transcription"/>
    <property type="evidence" value="ECO:0007669"/>
    <property type="project" value="TreeGrafter"/>
</dbReference>
<dbReference type="PANTHER" id="PTHR44846:SF17">
    <property type="entry name" value="GNTR-FAMILY TRANSCRIPTIONAL REGULATOR"/>
    <property type="match status" value="1"/>
</dbReference>
<evidence type="ECO:0000256" key="1">
    <source>
        <dbReference type="ARBA" id="ARBA00023015"/>
    </source>
</evidence>
<proteinExistence type="predicted"/>